<name>A0ABV2H211_9HYPH</name>
<keyword evidence="3" id="KW-1185">Reference proteome</keyword>
<dbReference type="Pfam" id="PF14301">
    <property type="entry name" value="DUF4376"/>
    <property type="match status" value="1"/>
</dbReference>
<evidence type="ECO:0000313" key="2">
    <source>
        <dbReference type="EMBL" id="MET3584558.1"/>
    </source>
</evidence>
<comment type="caution">
    <text evidence="2">The sequence shown here is derived from an EMBL/GenBank/DDBJ whole genome shotgun (WGS) entry which is preliminary data.</text>
</comment>
<feature type="domain" description="DUF4376" evidence="1">
    <location>
        <begin position="3"/>
        <end position="54"/>
    </location>
</feature>
<reference evidence="2 3" key="1">
    <citation type="submission" date="2024-06" db="EMBL/GenBank/DDBJ databases">
        <title>Genomic Encyclopedia of Type Strains, Phase IV (KMG-IV): sequencing the most valuable type-strain genomes for metagenomic binning, comparative biology and taxonomic classification.</title>
        <authorList>
            <person name="Goeker M."/>
        </authorList>
    </citation>
    <scope>NUCLEOTIDE SEQUENCE [LARGE SCALE GENOMIC DNA]</scope>
    <source>
        <strain evidence="2 3">DSM 105042</strain>
    </source>
</reference>
<evidence type="ECO:0000313" key="3">
    <source>
        <dbReference type="Proteomes" id="UP001549031"/>
    </source>
</evidence>
<accession>A0ABV2H211</accession>
<dbReference type="InterPro" id="IPR025484">
    <property type="entry name" value="DUF4376"/>
</dbReference>
<gene>
    <name evidence="2" type="ORF">ABID21_000653</name>
</gene>
<proteinExistence type="predicted"/>
<dbReference type="Proteomes" id="UP001549031">
    <property type="component" value="Unassembled WGS sequence"/>
</dbReference>
<protein>
    <recommendedName>
        <fullName evidence="1">DUF4376 domain-containing protein</fullName>
    </recommendedName>
</protein>
<organism evidence="2 3">
    <name type="scientific">Pseudorhizobium tarimense</name>
    <dbReference type="NCBI Taxonomy" id="1079109"/>
    <lineage>
        <taxon>Bacteria</taxon>
        <taxon>Pseudomonadati</taxon>
        <taxon>Pseudomonadota</taxon>
        <taxon>Alphaproteobacteria</taxon>
        <taxon>Hyphomicrobiales</taxon>
        <taxon>Rhizobiaceae</taxon>
        <taxon>Rhizobium/Agrobacterium group</taxon>
        <taxon>Pseudorhizobium</taxon>
    </lineage>
</organism>
<dbReference type="RefSeq" id="WP_247242564.1">
    <property type="nucleotide sequence ID" value="NZ_JALJRA010000002.1"/>
</dbReference>
<dbReference type="EMBL" id="JBEPLJ010000002">
    <property type="protein sequence ID" value="MET3584558.1"/>
    <property type="molecule type" value="Genomic_DNA"/>
</dbReference>
<evidence type="ECO:0000259" key="1">
    <source>
        <dbReference type="Pfam" id="PF14301"/>
    </source>
</evidence>
<sequence length="68" mass="7572">MQAAGITAPVLFFTDRDNRDHNLTPAQVVDLVDQGKAYMQALHEAKRLIKAMDPIPADYADDVHWPPA</sequence>